<dbReference type="EMBL" id="JBBWWR010000021">
    <property type="protein sequence ID" value="KAK8937808.1"/>
    <property type="molecule type" value="Genomic_DNA"/>
</dbReference>
<gene>
    <name evidence="1" type="ORF">KSP40_PGU013583</name>
</gene>
<comment type="caution">
    <text evidence="1">The sequence shown here is derived from an EMBL/GenBank/DDBJ whole genome shotgun (WGS) entry which is preliminary data.</text>
</comment>
<organism evidence="1 2">
    <name type="scientific">Platanthera guangdongensis</name>
    <dbReference type="NCBI Taxonomy" id="2320717"/>
    <lineage>
        <taxon>Eukaryota</taxon>
        <taxon>Viridiplantae</taxon>
        <taxon>Streptophyta</taxon>
        <taxon>Embryophyta</taxon>
        <taxon>Tracheophyta</taxon>
        <taxon>Spermatophyta</taxon>
        <taxon>Magnoliopsida</taxon>
        <taxon>Liliopsida</taxon>
        <taxon>Asparagales</taxon>
        <taxon>Orchidaceae</taxon>
        <taxon>Orchidoideae</taxon>
        <taxon>Orchideae</taxon>
        <taxon>Orchidinae</taxon>
        <taxon>Platanthera</taxon>
    </lineage>
</organism>
<reference evidence="1 2" key="1">
    <citation type="journal article" date="2022" name="Nat. Plants">
        <title>Genomes of leafy and leafless Platanthera orchids illuminate the evolution of mycoheterotrophy.</title>
        <authorList>
            <person name="Li M.H."/>
            <person name="Liu K.W."/>
            <person name="Li Z."/>
            <person name="Lu H.C."/>
            <person name="Ye Q.L."/>
            <person name="Zhang D."/>
            <person name="Wang J.Y."/>
            <person name="Li Y.F."/>
            <person name="Zhong Z.M."/>
            <person name="Liu X."/>
            <person name="Yu X."/>
            <person name="Liu D.K."/>
            <person name="Tu X.D."/>
            <person name="Liu B."/>
            <person name="Hao Y."/>
            <person name="Liao X.Y."/>
            <person name="Jiang Y.T."/>
            <person name="Sun W.H."/>
            <person name="Chen J."/>
            <person name="Chen Y.Q."/>
            <person name="Ai Y."/>
            <person name="Zhai J.W."/>
            <person name="Wu S.S."/>
            <person name="Zhou Z."/>
            <person name="Hsiao Y.Y."/>
            <person name="Wu W.L."/>
            <person name="Chen Y.Y."/>
            <person name="Lin Y.F."/>
            <person name="Hsu J.L."/>
            <person name="Li C.Y."/>
            <person name="Wang Z.W."/>
            <person name="Zhao X."/>
            <person name="Zhong W.Y."/>
            <person name="Ma X.K."/>
            <person name="Ma L."/>
            <person name="Huang J."/>
            <person name="Chen G.Z."/>
            <person name="Huang M.Z."/>
            <person name="Huang L."/>
            <person name="Peng D.H."/>
            <person name="Luo Y.B."/>
            <person name="Zou S.Q."/>
            <person name="Chen S.P."/>
            <person name="Lan S."/>
            <person name="Tsai W.C."/>
            <person name="Van de Peer Y."/>
            <person name="Liu Z.J."/>
        </authorList>
    </citation>
    <scope>NUCLEOTIDE SEQUENCE [LARGE SCALE GENOMIC DNA]</scope>
    <source>
        <strain evidence="1">Lor288</strain>
    </source>
</reference>
<protein>
    <recommendedName>
        <fullName evidence="3">C2 NT-type domain-containing protein</fullName>
    </recommendedName>
</protein>
<evidence type="ECO:0000313" key="1">
    <source>
        <dbReference type="EMBL" id="KAK8937808.1"/>
    </source>
</evidence>
<dbReference type="PANTHER" id="PTHR31344">
    <property type="entry name" value="NUCLEAR PORE COMPLEX PROTEIN NUP205"/>
    <property type="match status" value="1"/>
</dbReference>
<accession>A0ABR2LCK5</accession>
<evidence type="ECO:0008006" key="3">
    <source>
        <dbReference type="Google" id="ProtNLM"/>
    </source>
</evidence>
<dbReference type="PANTHER" id="PTHR31344:SF13">
    <property type="entry name" value="EEIG1_EHBP1 PROTEIN AMINO-TERMINAL DOMAIN PROTEIN"/>
    <property type="match status" value="1"/>
</dbReference>
<sequence length="144" mass="16340">MVLGLRSKSKQITSIQVEYTVEVLEIKPWPSSQSLKSIHSVVLQWENGDRKFGLTNPVTPSLSEEKIEINEIFRLQVTLMKENSRRSNAVGSFLKNILQFNLHEHKKDKAVKGTVGDGGFRSLAAWHHRGFLESWSSADFQTDS</sequence>
<name>A0ABR2LCK5_9ASPA</name>
<keyword evidence="2" id="KW-1185">Reference proteome</keyword>
<dbReference type="Proteomes" id="UP001412067">
    <property type="component" value="Unassembled WGS sequence"/>
</dbReference>
<dbReference type="InterPro" id="IPR021827">
    <property type="entry name" value="Nup186/Nup192/Nup205"/>
</dbReference>
<evidence type="ECO:0000313" key="2">
    <source>
        <dbReference type="Proteomes" id="UP001412067"/>
    </source>
</evidence>
<proteinExistence type="predicted"/>